<dbReference type="InterPro" id="IPR003593">
    <property type="entry name" value="AAA+_ATPase"/>
</dbReference>
<dbReference type="GO" id="GO:0005524">
    <property type="term" value="F:ATP binding"/>
    <property type="evidence" value="ECO:0007669"/>
    <property type="project" value="UniProtKB-KW"/>
</dbReference>
<dbReference type="NCBIfam" id="NF008186">
    <property type="entry name" value="PRK10938.1"/>
    <property type="match status" value="1"/>
</dbReference>
<dbReference type="SMART" id="SM00382">
    <property type="entry name" value="AAA"/>
    <property type="match status" value="2"/>
</dbReference>
<name>A0A126QFD3_PASMD</name>
<evidence type="ECO:0000259" key="3">
    <source>
        <dbReference type="PROSITE" id="PS50893"/>
    </source>
</evidence>
<protein>
    <submittedName>
        <fullName evidence="4">ModF protein</fullName>
    </submittedName>
    <submittedName>
        <fullName evidence="5">Molybdate ABC transporter ATP-binding protein ModF</fullName>
    </submittedName>
</protein>
<evidence type="ECO:0000256" key="2">
    <source>
        <dbReference type="ARBA" id="ARBA00022840"/>
    </source>
</evidence>
<dbReference type="PROSITE" id="PS50893">
    <property type="entry name" value="ABC_TRANSPORTER_2"/>
    <property type="match status" value="2"/>
</dbReference>
<organism evidence="4">
    <name type="scientific">Pasteurella multocida</name>
    <dbReference type="NCBI Taxonomy" id="747"/>
    <lineage>
        <taxon>Bacteria</taxon>
        <taxon>Pseudomonadati</taxon>
        <taxon>Pseudomonadota</taxon>
        <taxon>Gammaproteobacteria</taxon>
        <taxon>Pasteurellales</taxon>
        <taxon>Pasteurellaceae</taxon>
        <taxon>Pasteurella</taxon>
    </lineage>
</organism>
<proteinExistence type="predicted"/>
<dbReference type="FunFam" id="3.40.50.300:FF:000866">
    <property type="entry name" value="Molybdate ABC transporter ATP-binding protein ModF"/>
    <property type="match status" value="1"/>
</dbReference>
<dbReference type="Gene3D" id="3.40.50.300">
    <property type="entry name" value="P-loop containing nucleotide triphosphate hydrolases"/>
    <property type="match status" value="2"/>
</dbReference>
<sequence length="483" mass="54979">MCSLQLKEAKFKLHQHQYLYIPQFCLSAGQFWAVVGSNGSGKTAFALALQQQLALEHGEYCHSFRQVALLSFEKQQHIIEATFKDRNHDGISPDDFGKSARETILNGTSATAACEKYAEILQITSLLDRPFIHLSTGESRKVLLCQALVSQPDLLILDEPFEGLDQQSVQDWRHLLERLKEKMTLMLIINRFSDIPTQATHIAILDNRELVLQGERQYIEQQSLFQQLCYAENARNEPLPTPFGTPIHLPTEINPFELKNVNIQYGDKKILSALTWTVEPKQHWWIKGPNGAGKSTLLSVLTGDHPQSYANHVVLFGQQRGSGETIWDIKQKIGYVSSQLHMDYRVNCSALDVILSGFFDSIGVYQQVSEALRLKAMQWLTRLHLATLAKVPFRSLSWGQQRLLLIARAMVKHPPILILDEPFQGLDGVNRKLVKQFIEQLVVNSQTQLIFVSHQDQDAPNCMTHRFEFIADNNQYSYIQSTL</sequence>
<dbReference type="GO" id="GO:0016887">
    <property type="term" value="F:ATP hydrolysis activity"/>
    <property type="evidence" value="ECO:0007669"/>
    <property type="project" value="InterPro"/>
</dbReference>
<gene>
    <name evidence="4" type="primary">modF</name>
    <name evidence="5" type="ORF">NM948_08445</name>
</gene>
<dbReference type="SUPFAM" id="SSF52540">
    <property type="entry name" value="P-loop containing nucleoside triphosphate hydrolases"/>
    <property type="match status" value="2"/>
</dbReference>
<keyword evidence="1" id="KW-0547">Nucleotide-binding</keyword>
<reference evidence="4" key="1">
    <citation type="submission" date="2015-01" db="EMBL/GenBank/DDBJ databases">
        <title>Draft genome sequence of Pasteurella multocida isolated from alpaca pneumonia.</title>
        <authorList>
            <person name="Maturrano L."/>
            <person name="Hurtado R."/>
            <person name="Allasi N."/>
            <person name="Juscamayta E."/>
            <person name="Fernandez D."/>
            <person name="Maximiliano J."/>
            <person name="Rimac R."/>
            <person name="Rosadio R."/>
        </authorList>
    </citation>
    <scope>NUCLEOTIDE SEQUENCE</scope>
    <source>
        <strain evidence="4">UNMSM</strain>
    </source>
</reference>
<dbReference type="Proteomes" id="UP001145481">
    <property type="component" value="Unassembled WGS sequence"/>
</dbReference>
<feature type="domain" description="ABC transporter" evidence="3">
    <location>
        <begin position="256"/>
        <end position="483"/>
    </location>
</feature>
<dbReference type="AlphaFoldDB" id="A0A126QFD3"/>
<dbReference type="InterPro" id="IPR027417">
    <property type="entry name" value="P-loop_NTPase"/>
</dbReference>
<reference evidence="5" key="2">
    <citation type="submission" date="2022-07" db="EMBL/GenBank/DDBJ databases">
        <title>Genome-based characterization of novel serogroup A variants of Pasteurella multocida.</title>
        <authorList>
            <person name="Prajapati A."/>
            <person name="Yogisharadhya R."/>
            <person name="Mohanty N."/>
            <person name="Chanda M."/>
            <person name="Mendem S.K."/>
            <person name="Siddaramappa S."/>
            <person name="Shivachandra S.B."/>
        </authorList>
    </citation>
    <scope>NUCLEOTIDE SEQUENCE</scope>
    <source>
        <strain evidence="5">NIVEDIPm19</strain>
    </source>
</reference>
<accession>A0A126QFD3</accession>
<evidence type="ECO:0000313" key="5">
    <source>
        <dbReference type="EMBL" id="MDA5623564.1"/>
    </source>
</evidence>
<dbReference type="PANTHER" id="PTHR43158:SF2">
    <property type="entry name" value="SKFA PEPTIDE EXPORT ATP-BINDING PROTEIN SKFE"/>
    <property type="match status" value="1"/>
</dbReference>
<feature type="domain" description="ABC transporter" evidence="3">
    <location>
        <begin position="4"/>
        <end position="232"/>
    </location>
</feature>
<dbReference type="EMBL" id="KP660721">
    <property type="protein sequence ID" value="AMK08560.1"/>
    <property type="molecule type" value="Genomic_DNA"/>
</dbReference>
<dbReference type="Pfam" id="PF00005">
    <property type="entry name" value="ABC_tran"/>
    <property type="match status" value="2"/>
</dbReference>
<evidence type="ECO:0000256" key="1">
    <source>
        <dbReference type="ARBA" id="ARBA00022741"/>
    </source>
</evidence>
<keyword evidence="2 5" id="KW-0067">ATP-binding</keyword>
<dbReference type="RefSeq" id="WP_046333361.1">
    <property type="nucleotide sequence ID" value="NZ_CP097618.1"/>
</dbReference>
<dbReference type="PANTHER" id="PTHR43158">
    <property type="entry name" value="SKFA PEPTIDE EXPORT ATP-BINDING PROTEIN SKFE"/>
    <property type="match status" value="1"/>
</dbReference>
<dbReference type="EMBL" id="JANJHC010000018">
    <property type="protein sequence ID" value="MDA5623564.1"/>
    <property type="molecule type" value="Genomic_DNA"/>
</dbReference>
<dbReference type="InterPro" id="IPR003439">
    <property type="entry name" value="ABC_transporter-like_ATP-bd"/>
</dbReference>
<evidence type="ECO:0000313" key="4">
    <source>
        <dbReference type="EMBL" id="AMK08560.1"/>
    </source>
</evidence>